<protein>
    <submittedName>
        <fullName evidence="3">PEPxxWA-CTERM sorting domain-containing protein</fullName>
    </submittedName>
</protein>
<feature type="domain" description="Ice-binding protein C-terminal" evidence="2">
    <location>
        <begin position="177"/>
        <end position="200"/>
    </location>
</feature>
<dbReference type="NCBIfam" id="TIGR02595">
    <property type="entry name" value="PEP_CTERM"/>
    <property type="match status" value="1"/>
</dbReference>
<dbReference type="Pfam" id="PF07589">
    <property type="entry name" value="PEP-CTERM"/>
    <property type="match status" value="1"/>
</dbReference>
<gene>
    <name evidence="3" type="ORF">KK488_19980</name>
</gene>
<feature type="chain" id="PRO_5040762962" evidence="1">
    <location>
        <begin position="21"/>
        <end position="207"/>
    </location>
</feature>
<evidence type="ECO:0000313" key="3">
    <source>
        <dbReference type="EMBL" id="MBT2189236.1"/>
    </source>
</evidence>
<feature type="signal peptide" evidence="1">
    <location>
        <begin position="1"/>
        <end position="20"/>
    </location>
</feature>
<evidence type="ECO:0000259" key="2">
    <source>
        <dbReference type="Pfam" id="PF07589"/>
    </source>
</evidence>
<comment type="caution">
    <text evidence="3">The sequence shown here is derived from an EMBL/GenBank/DDBJ whole genome shotgun (WGS) entry which is preliminary data.</text>
</comment>
<reference evidence="3" key="1">
    <citation type="submission" date="2021-05" db="EMBL/GenBank/DDBJ databases">
        <title>Genome of Sphingobium sp. strain.</title>
        <authorList>
            <person name="Fan R."/>
        </authorList>
    </citation>
    <scope>NUCLEOTIDE SEQUENCE</scope>
    <source>
        <strain evidence="3">H33</strain>
    </source>
</reference>
<evidence type="ECO:0000256" key="1">
    <source>
        <dbReference type="SAM" id="SignalP"/>
    </source>
</evidence>
<dbReference type="NCBIfam" id="NF035944">
    <property type="entry name" value="PEPxxWA-CTERM"/>
    <property type="match status" value="1"/>
</dbReference>
<accession>A0A9X1DFT9</accession>
<proteinExistence type="predicted"/>
<sequence length="207" mass="21133">MRRIAIALAALTAFAAPAHSAVVFSDNFDSENGGASALNYTGFANFTVVGGVDLVKSGDYSITCSGMCVDLDGTPGAGSLVSNVFNYKAGDKITLSFSVGGSQRVVGSDEFAAFIISSSDGIFGGSAVIPSSLAFTPSSVDFVASADGQLQFVFTTSSADKIGPLLDDISLDISGVVPEPATWALMIAGFAVAGLQMRRRKATLSFA</sequence>
<dbReference type="EMBL" id="JAHGAW010000016">
    <property type="protein sequence ID" value="MBT2189236.1"/>
    <property type="molecule type" value="Genomic_DNA"/>
</dbReference>
<dbReference type="RefSeq" id="WP_214625492.1">
    <property type="nucleotide sequence ID" value="NZ_JAHGAW010000016.1"/>
</dbReference>
<keyword evidence="4" id="KW-1185">Reference proteome</keyword>
<organism evidence="3 4">
    <name type="scientific">Sphingobium nicotianae</name>
    <dbReference type="NCBI Taxonomy" id="2782607"/>
    <lineage>
        <taxon>Bacteria</taxon>
        <taxon>Pseudomonadati</taxon>
        <taxon>Pseudomonadota</taxon>
        <taxon>Alphaproteobacteria</taxon>
        <taxon>Sphingomonadales</taxon>
        <taxon>Sphingomonadaceae</taxon>
        <taxon>Sphingobium</taxon>
    </lineage>
</organism>
<evidence type="ECO:0000313" key="4">
    <source>
        <dbReference type="Proteomes" id="UP001138757"/>
    </source>
</evidence>
<keyword evidence="1" id="KW-0732">Signal</keyword>
<name>A0A9X1DFT9_9SPHN</name>
<dbReference type="Proteomes" id="UP001138757">
    <property type="component" value="Unassembled WGS sequence"/>
</dbReference>
<dbReference type="AlphaFoldDB" id="A0A9X1DFT9"/>
<dbReference type="InterPro" id="IPR013424">
    <property type="entry name" value="Ice-binding_C"/>
</dbReference>